<dbReference type="PANTHER" id="PTHR42648:SF11">
    <property type="entry name" value="TRANSPOSON TY4-P GAG-POL POLYPROTEIN"/>
    <property type="match status" value="1"/>
</dbReference>
<keyword evidence="10" id="KW-0695">RNA-directed DNA polymerase</keyword>
<comment type="caution">
    <text evidence="17">The sequence shown here is derived from an EMBL/GenBank/DDBJ whole genome shotgun (WGS) entry which is preliminary data.</text>
</comment>
<dbReference type="Proteomes" id="UP000765509">
    <property type="component" value="Unassembled WGS sequence"/>
</dbReference>
<evidence type="ECO:0000256" key="14">
    <source>
        <dbReference type="ARBA" id="ARBA00049244"/>
    </source>
</evidence>
<evidence type="ECO:0000256" key="11">
    <source>
        <dbReference type="ARBA" id="ARBA00022932"/>
    </source>
</evidence>
<name>A0A9Q3PNF5_9BASI</name>
<evidence type="ECO:0000259" key="16">
    <source>
        <dbReference type="PROSITE" id="PS50994"/>
    </source>
</evidence>
<feature type="region of interest" description="Disordered" evidence="15">
    <location>
        <begin position="327"/>
        <end position="381"/>
    </location>
</feature>
<dbReference type="GO" id="GO:0032196">
    <property type="term" value="P:transposition"/>
    <property type="evidence" value="ECO:0007669"/>
    <property type="project" value="UniProtKB-KW"/>
</dbReference>
<dbReference type="GO" id="GO:0015074">
    <property type="term" value="P:DNA integration"/>
    <property type="evidence" value="ECO:0007669"/>
    <property type="project" value="UniProtKB-KW"/>
</dbReference>
<dbReference type="GO" id="GO:0006310">
    <property type="term" value="P:DNA recombination"/>
    <property type="evidence" value="ECO:0007669"/>
    <property type="project" value="UniProtKB-KW"/>
</dbReference>
<dbReference type="Gene3D" id="3.30.420.10">
    <property type="entry name" value="Ribonuclease H-like superfamily/Ribonuclease H"/>
    <property type="match status" value="1"/>
</dbReference>
<comment type="catalytic activity">
    <reaction evidence="13">
        <text>DNA(n) + a 2'-deoxyribonucleoside 5'-triphosphate = DNA(n+1) + diphosphate</text>
        <dbReference type="Rhea" id="RHEA:22508"/>
        <dbReference type="Rhea" id="RHEA-COMP:17339"/>
        <dbReference type="Rhea" id="RHEA-COMP:17340"/>
        <dbReference type="ChEBI" id="CHEBI:33019"/>
        <dbReference type="ChEBI" id="CHEBI:61560"/>
        <dbReference type="ChEBI" id="CHEBI:173112"/>
        <dbReference type="EC" id="2.7.7.49"/>
    </reaction>
</comment>
<feature type="compositionally biased region" description="Polar residues" evidence="15">
    <location>
        <begin position="329"/>
        <end position="373"/>
    </location>
</feature>
<evidence type="ECO:0000256" key="4">
    <source>
        <dbReference type="ARBA" id="ARBA00022723"/>
    </source>
</evidence>
<evidence type="ECO:0000256" key="2">
    <source>
        <dbReference type="ARBA" id="ARBA00022695"/>
    </source>
</evidence>
<proteinExistence type="predicted"/>
<keyword evidence="11" id="KW-0239">DNA-directed DNA polymerase</keyword>
<dbReference type="EMBL" id="AVOT02082120">
    <property type="protein sequence ID" value="MBW0568159.1"/>
    <property type="molecule type" value="Genomic_DNA"/>
</dbReference>
<evidence type="ECO:0000256" key="1">
    <source>
        <dbReference type="ARBA" id="ARBA00022578"/>
    </source>
</evidence>
<keyword evidence="12" id="KW-0233">DNA recombination</keyword>
<evidence type="ECO:0000313" key="17">
    <source>
        <dbReference type="EMBL" id="MBW0568159.1"/>
    </source>
</evidence>
<keyword evidence="7" id="KW-0460">Magnesium</keyword>
<dbReference type="GO" id="GO:0004519">
    <property type="term" value="F:endonuclease activity"/>
    <property type="evidence" value="ECO:0007669"/>
    <property type="project" value="UniProtKB-KW"/>
</dbReference>
<evidence type="ECO:0000256" key="7">
    <source>
        <dbReference type="ARBA" id="ARBA00022842"/>
    </source>
</evidence>
<keyword evidence="6" id="KW-0378">Hydrolase</keyword>
<dbReference type="GO" id="GO:0003887">
    <property type="term" value="F:DNA-directed DNA polymerase activity"/>
    <property type="evidence" value="ECO:0007669"/>
    <property type="project" value="UniProtKB-KW"/>
</dbReference>
<dbReference type="Pfam" id="PF00665">
    <property type="entry name" value="rve"/>
    <property type="match status" value="1"/>
</dbReference>
<dbReference type="GO" id="GO:0046872">
    <property type="term" value="F:metal ion binding"/>
    <property type="evidence" value="ECO:0007669"/>
    <property type="project" value="UniProtKB-KW"/>
</dbReference>
<evidence type="ECO:0000313" key="18">
    <source>
        <dbReference type="Proteomes" id="UP000765509"/>
    </source>
</evidence>
<organism evidence="17 18">
    <name type="scientific">Austropuccinia psidii MF-1</name>
    <dbReference type="NCBI Taxonomy" id="1389203"/>
    <lineage>
        <taxon>Eukaryota</taxon>
        <taxon>Fungi</taxon>
        <taxon>Dikarya</taxon>
        <taxon>Basidiomycota</taxon>
        <taxon>Pucciniomycotina</taxon>
        <taxon>Pucciniomycetes</taxon>
        <taxon>Pucciniales</taxon>
        <taxon>Sphaerophragmiaceae</taxon>
        <taxon>Austropuccinia</taxon>
    </lineage>
</organism>
<evidence type="ECO:0000256" key="9">
    <source>
        <dbReference type="ARBA" id="ARBA00022908"/>
    </source>
</evidence>
<evidence type="ECO:0000256" key="6">
    <source>
        <dbReference type="ARBA" id="ARBA00022801"/>
    </source>
</evidence>
<dbReference type="GO" id="GO:0005634">
    <property type="term" value="C:nucleus"/>
    <property type="evidence" value="ECO:0007669"/>
    <property type="project" value="UniProtKB-ARBA"/>
</dbReference>
<keyword evidence="3" id="KW-0540">Nuclease</keyword>
<reference evidence="17" key="1">
    <citation type="submission" date="2021-03" db="EMBL/GenBank/DDBJ databases">
        <title>Draft genome sequence of rust myrtle Austropuccinia psidii MF-1, a brazilian biotype.</title>
        <authorList>
            <person name="Quecine M.C."/>
            <person name="Pachon D.M.R."/>
            <person name="Bonatelli M.L."/>
            <person name="Correr F.H."/>
            <person name="Franceschini L.M."/>
            <person name="Leite T.F."/>
            <person name="Margarido G.R.A."/>
            <person name="Almeida C.A."/>
            <person name="Ferrarezi J.A."/>
            <person name="Labate C.A."/>
        </authorList>
    </citation>
    <scope>NUCLEOTIDE SEQUENCE</scope>
    <source>
        <strain evidence="17">MF-1</strain>
    </source>
</reference>
<keyword evidence="4" id="KW-0479">Metal-binding</keyword>
<keyword evidence="11" id="KW-0808">Transferase</keyword>
<dbReference type="InterPro" id="IPR039537">
    <property type="entry name" value="Retrotran_Ty1/copia-like"/>
</dbReference>
<sequence>MTIFLRTHHIIKLSNKDKFEVINKEMRQVVTGSLASGNLTLYFSPKVLSASTIPGNIQTLHQAASHPSLEYFRKIFPNQNIPQFDCITCSTCKMTKLPFSGNFPQATRKLEFLHMDLCGPISPPLVSGAQYMFKILDGYSHFAWTFFLSSKSETKGILKNLIARIEQQSNNKVTSIVSDNGTEFVNSELQEFFNQNGISHLTTAPYTPQQNPLAERGNQTTISKARCLLKDSGMDFSLWAEAANTSVYLENLMPCKKINFEVPFKRWFDREPSLKHLQPFGKGNVKITHHIKFIPTEFPCLKSKSTPIDCESFILVPNATDTIPIETTPIVQNKSNDNFTSTPVNPSMEQNSSSEKSTPQVNRGLDQNSSGKKSTPVHKGYSWVPEQESILQNEIFGDVGHPGNILTNQRQSRHHAHFADHLSLDPKAYQEAINGLYS</sequence>
<keyword evidence="18" id="KW-1185">Reference proteome</keyword>
<dbReference type="AlphaFoldDB" id="A0A9Q3PNF5"/>
<evidence type="ECO:0000256" key="12">
    <source>
        <dbReference type="ARBA" id="ARBA00023172"/>
    </source>
</evidence>
<evidence type="ECO:0000256" key="13">
    <source>
        <dbReference type="ARBA" id="ARBA00048173"/>
    </source>
</evidence>
<accession>A0A9Q3PNF5</accession>
<dbReference type="GO" id="GO:0003964">
    <property type="term" value="F:RNA-directed DNA polymerase activity"/>
    <property type="evidence" value="ECO:0007669"/>
    <property type="project" value="UniProtKB-KW"/>
</dbReference>
<evidence type="ECO:0000256" key="8">
    <source>
        <dbReference type="ARBA" id="ARBA00022884"/>
    </source>
</evidence>
<protein>
    <recommendedName>
        <fullName evidence="16">Integrase catalytic domain-containing protein</fullName>
    </recommendedName>
</protein>
<dbReference type="SUPFAM" id="SSF53098">
    <property type="entry name" value="Ribonuclease H-like"/>
    <property type="match status" value="1"/>
</dbReference>
<comment type="catalytic activity">
    <reaction evidence="14">
        <text>DNA(n) + a 2'-deoxyribonucleoside 5'-triphosphate = DNA(n+1) + diphosphate</text>
        <dbReference type="Rhea" id="RHEA:22508"/>
        <dbReference type="Rhea" id="RHEA-COMP:17339"/>
        <dbReference type="Rhea" id="RHEA-COMP:17340"/>
        <dbReference type="ChEBI" id="CHEBI:33019"/>
        <dbReference type="ChEBI" id="CHEBI:61560"/>
        <dbReference type="ChEBI" id="CHEBI:173112"/>
        <dbReference type="EC" id="2.7.7.7"/>
    </reaction>
</comment>
<keyword evidence="9" id="KW-0229">DNA integration</keyword>
<dbReference type="GO" id="GO:0003723">
    <property type="term" value="F:RNA binding"/>
    <property type="evidence" value="ECO:0007669"/>
    <property type="project" value="UniProtKB-KW"/>
</dbReference>
<feature type="domain" description="Integrase catalytic" evidence="16">
    <location>
        <begin position="100"/>
        <end position="271"/>
    </location>
</feature>
<dbReference type="PROSITE" id="PS50994">
    <property type="entry name" value="INTEGRASE"/>
    <property type="match status" value="1"/>
</dbReference>
<keyword evidence="5" id="KW-0255">Endonuclease</keyword>
<dbReference type="GO" id="GO:0016787">
    <property type="term" value="F:hydrolase activity"/>
    <property type="evidence" value="ECO:0007669"/>
    <property type="project" value="UniProtKB-KW"/>
</dbReference>
<evidence type="ECO:0000256" key="10">
    <source>
        <dbReference type="ARBA" id="ARBA00022918"/>
    </source>
</evidence>
<keyword evidence="1" id="KW-0815">Transposition</keyword>
<evidence type="ECO:0000256" key="15">
    <source>
        <dbReference type="SAM" id="MobiDB-lite"/>
    </source>
</evidence>
<dbReference type="InterPro" id="IPR036397">
    <property type="entry name" value="RNaseH_sf"/>
</dbReference>
<evidence type="ECO:0000256" key="3">
    <source>
        <dbReference type="ARBA" id="ARBA00022722"/>
    </source>
</evidence>
<dbReference type="InterPro" id="IPR012337">
    <property type="entry name" value="RNaseH-like_sf"/>
</dbReference>
<dbReference type="PANTHER" id="PTHR42648">
    <property type="entry name" value="TRANSPOSASE, PUTATIVE-RELATED"/>
    <property type="match status" value="1"/>
</dbReference>
<dbReference type="InterPro" id="IPR001584">
    <property type="entry name" value="Integrase_cat-core"/>
</dbReference>
<gene>
    <name evidence="17" type="ORF">O181_107874</name>
</gene>
<dbReference type="OrthoDB" id="4369929at2759"/>
<keyword evidence="8" id="KW-0694">RNA-binding</keyword>
<evidence type="ECO:0000256" key="5">
    <source>
        <dbReference type="ARBA" id="ARBA00022759"/>
    </source>
</evidence>
<keyword evidence="2" id="KW-0548">Nucleotidyltransferase</keyword>